<protein>
    <submittedName>
        <fullName evidence="2">Uncharacterized protein</fullName>
    </submittedName>
</protein>
<dbReference type="AlphaFoldDB" id="T0R4T8"/>
<dbReference type="OMA" id="CYARLEM"/>
<dbReference type="VEuPathDB" id="FungiDB:SDRG_01351"/>
<feature type="compositionally biased region" description="Basic and acidic residues" evidence="1">
    <location>
        <begin position="1"/>
        <end position="12"/>
    </location>
</feature>
<dbReference type="InParanoid" id="T0R4T8"/>
<reference evidence="2 3" key="1">
    <citation type="submission" date="2012-04" db="EMBL/GenBank/DDBJ databases">
        <title>The Genome Sequence of Saprolegnia declina VS20.</title>
        <authorList>
            <consortium name="The Broad Institute Genome Sequencing Platform"/>
            <person name="Russ C."/>
            <person name="Nusbaum C."/>
            <person name="Tyler B."/>
            <person name="van West P."/>
            <person name="Dieguez-Uribeondo J."/>
            <person name="de Bruijn I."/>
            <person name="Tripathy S."/>
            <person name="Jiang R."/>
            <person name="Young S.K."/>
            <person name="Zeng Q."/>
            <person name="Gargeya S."/>
            <person name="Fitzgerald M."/>
            <person name="Haas B."/>
            <person name="Abouelleil A."/>
            <person name="Alvarado L."/>
            <person name="Arachchi H.M."/>
            <person name="Berlin A."/>
            <person name="Chapman S.B."/>
            <person name="Goldberg J."/>
            <person name="Griggs A."/>
            <person name="Gujja S."/>
            <person name="Hansen M."/>
            <person name="Howarth C."/>
            <person name="Imamovic A."/>
            <person name="Larimer J."/>
            <person name="McCowen C."/>
            <person name="Montmayeur A."/>
            <person name="Murphy C."/>
            <person name="Neiman D."/>
            <person name="Pearson M."/>
            <person name="Priest M."/>
            <person name="Roberts A."/>
            <person name="Saif S."/>
            <person name="Shea T."/>
            <person name="Sisk P."/>
            <person name="Sykes S."/>
            <person name="Wortman J."/>
            <person name="Nusbaum C."/>
            <person name="Birren B."/>
        </authorList>
    </citation>
    <scope>NUCLEOTIDE SEQUENCE [LARGE SCALE GENOMIC DNA]</scope>
    <source>
        <strain evidence="2 3">VS20</strain>
    </source>
</reference>
<dbReference type="OrthoDB" id="61800at2759"/>
<evidence type="ECO:0000313" key="3">
    <source>
        <dbReference type="Proteomes" id="UP000030762"/>
    </source>
</evidence>
<proteinExistence type="predicted"/>
<keyword evidence="3" id="KW-1185">Reference proteome</keyword>
<gene>
    <name evidence="2" type="ORF">SDRG_01351</name>
</gene>
<organism evidence="2 3">
    <name type="scientific">Saprolegnia diclina (strain VS20)</name>
    <dbReference type="NCBI Taxonomy" id="1156394"/>
    <lineage>
        <taxon>Eukaryota</taxon>
        <taxon>Sar</taxon>
        <taxon>Stramenopiles</taxon>
        <taxon>Oomycota</taxon>
        <taxon>Saprolegniomycetes</taxon>
        <taxon>Saprolegniales</taxon>
        <taxon>Saprolegniaceae</taxon>
        <taxon>Saprolegnia</taxon>
    </lineage>
</organism>
<accession>T0R4T8</accession>
<dbReference type="eggNOG" id="ENOG502S3I3">
    <property type="taxonomic scope" value="Eukaryota"/>
</dbReference>
<dbReference type="Proteomes" id="UP000030762">
    <property type="component" value="Unassembled WGS sequence"/>
</dbReference>
<dbReference type="RefSeq" id="XP_008605094.1">
    <property type="nucleotide sequence ID" value="XM_008606872.1"/>
</dbReference>
<feature type="region of interest" description="Disordered" evidence="1">
    <location>
        <begin position="1"/>
        <end position="25"/>
    </location>
</feature>
<dbReference type="GeneID" id="19942078"/>
<name>T0R4T8_SAPDV</name>
<evidence type="ECO:0000313" key="2">
    <source>
        <dbReference type="EMBL" id="EQC41380.1"/>
    </source>
</evidence>
<dbReference type="EMBL" id="JH767134">
    <property type="protein sequence ID" value="EQC41380.1"/>
    <property type="molecule type" value="Genomic_DNA"/>
</dbReference>
<evidence type="ECO:0000256" key="1">
    <source>
        <dbReference type="SAM" id="MobiDB-lite"/>
    </source>
</evidence>
<sequence>MEHDHDEQEHASPRATGAEALPEFYGAGYLESQPDQYAPRQPTAAYRHVAVAKQFQSRPFGVDATSYDPHYNMLYPPHGATSPMFAGAGSIDTPLFYTGPPKKPAFDVFLGSDVPSSEAAPEASYAPRTEGLTEQGVEIPLTDPNPVYHVVNPSFTSVLSPQDTLYRLEQVMLNLEFAYEKKMPWQLEVHGLLCAEEVTFRLSLTKPIDTPDVVQVDSYLLEGDEGHFLRLFDIIRSECSAFDKDALEDTRRILRKSDAWLNIDAMPEVFPGSGAVSDDIITEYCEDFKGLVHTSLEDTRSCYARLEMAKAIKNCVLVPKNRLTILSDSNLCKLFCETLQLMVIDRQTPLTQYAVFIVYQFRDSLESIKQWINTDPFLRAMSKTSSATSNSVPRMKTIARTLRQEMGAC</sequence>